<feature type="chain" id="PRO_5026652980" evidence="1">
    <location>
        <begin position="31"/>
        <end position="151"/>
    </location>
</feature>
<reference evidence="2" key="1">
    <citation type="submission" date="2020-02" db="EMBL/GenBank/DDBJ databases">
        <authorList>
            <person name="Meier V. D."/>
        </authorList>
    </citation>
    <scope>NUCLEOTIDE SEQUENCE</scope>
    <source>
        <strain evidence="2">AVDCRST_MAG12</strain>
    </source>
</reference>
<protein>
    <submittedName>
        <fullName evidence="2">Uncharacterized protein</fullName>
    </submittedName>
</protein>
<dbReference type="Gene3D" id="2.40.50.120">
    <property type="match status" value="1"/>
</dbReference>
<organism evidence="2">
    <name type="scientific">uncultured Rubrobacteraceae bacterium</name>
    <dbReference type="NCBI Taxonomy" id="349277"/>
    <lineage>
        <taxon>Bacteria</taxon>
        <taxon>Bacillati</taxon>
        <taxon>Actinomycetota</taxon>
        <taxon>Rubrobacteria</taxon>
        <taxon>Rubrobacterales</taxon>
        <taxon>Rubrobacteraceae</taxon>
        <taxon>environmental samples</taxon>
    </lineage>
</organism>
<feature type="signal peptide" evidence="1">
    <location>
        <begin position="1"/>
        <end position="30"/>
    </location>
</feature>
<evidence type="ECO:0000256" key="1">
    <source>
        <dbReference type="SAM" id="SignalP"/>
    </source>
</evidence>
<name>A0A6J4SFD6_9ACTN</name>
<sequence>MPSTSSFARLTALVLLTLALSALLPDCATACSCGTVPGTPQETLSGSKAVFSGEVVDFEKPPPATKMIEGTMWTVMGGGGPEATVTLRVSEVWKGPRQQTMTVTTEADSGMGCGSCAPASAPAGASAAAASVLDSNTVLRCARMRTYLVGA</sequence>
<dbReference type="EMBL" id="CADCVK010000355">
    <property type="protein sequence ID" value="CAA9496984.1"/>
    <property type="molecule type" value="Genomic_DNA"/>
</dbReference>
<dbReference type="InterPro" id="IPR008993">
    <property type="entry name" value="TIMP-like_OB-fold"/>
</dbReference>
<accession>A0A6J4SFD6</accession>
<keyword evidence="1" id="KW-0732">Signal</keyword>
<proteinExistence type="predicted"/>
<dbReference type="SUPFAM" id="SSF50242">
    <property type="entry name" value="TIMP-like"/>
    <property type="match status" value="1"/>
</dbReference>
<dbReference type="AlphaFoldDB" id="A0A6J4SFD6"/>
<evidence type="ECO:0000313" key="2">
    <source>
        <dbReference type="EMBL" id="CAA9496984.1"/>
    </source>
</evidence>
<gene>
    <name evidence="2" type="ORF">AVDCRST_MAG12-2420</name>
</gene>